<dbReference type="InterPro" id="IPR015500">
    <property type="entry name" value="Peptidase_S8_subtilisin-rel"/>
</dbReference>
<proteinExistence type="inferred from homology"/>
<reference evidence="10 11" key="1">
    <citation type="submission" date="2009-11" db="EMBL/GenBank/DDBJ databases">
        <title>Annotation of Allomyces macrogynus ATCC 38327.</title>
        <authorList>
            <consortium name="The Broad Institute Genome Sequencing Platform"/>
            <person name="Russ C."/>
            <person name="Cuomo C."/>
            <person name="Burger G."/>
            <person name="Gray M.W."/>
            <person name="Holland P.W.H."/>
            <person name="King N."/>
            <person name="Lang F.B.F."/>
            <person name="Roger A.J."/>
            <person name="Ruiz-Trillo I."/>
            <person name="Young S.K."/>
            <person name="Zeng Q."/>
            <person name="Gargeya S."/>
            <person name="Fitzgerald M."/>
            <person name="Haas B."/>
            <person name="Abouelleil A."/>
            <person name="Alvarado L."/>
            <person name="Arachchi H.M."/>
            <person name="Berlin A."/>
            <person name="Chapman S.B."/>
            <person name="Gearin G."/>
            <person name="Goldberg J."/>
            <person name="Griggs A."/>
            <person name="Gujja S."/>
            <person name="Hansen M."/>
            <person name="Heiman D."/>
            <person name="Howarth C."/>
            <person name="Larimer J."/>
            <person name="Lui A."/>
            <person name="MacDonald P.J.P."/>
            <person name="McCowen C."/>
            <person name="Montmayeur A."/>
            <person name="Murphy C."/>
            <person name="Neiman D."/>
            <person name="Pearson M."/>
            <person name="Priest M."/>
            <person name="Roberts A."/>
            <person name="Saif S."/>
            <person name="Shea T."/>
            <person name="Sisk P."/>
            <person name="Stolte C."/>
            <person name="Sykes S."/>
            <person name="Wortman J."/>
            <person name="Nusbaum C."/>
            <person name="Birren B."/>
        </authorList>
    </citation>
    <scope>NUCLEOTIDE SEQUENCE [LARGE SCALE GENOMIC DNA]</scope>
    <source>
        <strain evidence="10 11">ATCC 38327</strain>
    </source>
</reference>
<dbReference type="InterPro" id="IPR023828">
    <property type="entry name" value="Peptidase_S8_Ser-AS"/>
</dbReference>
<feature type="active site" description="Charge relay system" evidence="5 6">
    <location>
        <position position="324"/>
    </location>
</feature>
<evidence type="ECO:0000256" key="2">
    <source>
        <dbReference type="ARBA" id="ARBA00022670"/>
    </source>
</evidence>
<dbReference type="InterPro" id="IPR034193">
    <property type="entry name" value="PCSK9_ProteinaseK-like"/>
</dbReference>
<evidence type="ECO:0000259" key="9">
    <source>
        <dbReference type="Pfam" id="PF00082"/>
    </source>
</evidence>
<feature type="domain" description="Peptidase S8/S53" evidence="9">
    <location>
        <begin position="98"/>
        <end position="350"/>
    </location>
</feature>
<dbReference type="VEuPathDB" id="FungiDB:AMAG_20111"/>
<dbReference type="OrthoDB" id="19448at2759"/>
<feature type="active site" description="Charge relay system" evidence="5 6">
    <location>
        <position position="107"/>
    </location>
</feature>
<dbReference type="Gene3D" id="3.40.50.200">
    <property type="entry name" value="Peptidase S8/S53 domain"/>
    <property type="match status" value="1"/>
</dbReference>
<evidence type="ECO:0000256" key="5">
    <source>
        <dbReference type="PIRSR" id="PIRSR615500-1"/>
    </source>
</evidence>
<dbReference type="CDD" id="cd04077">
    <property type="entry name" value="Peptidases_S8_PCSK9_ProteinaseK_like"/>
    <property type="match status" value="1"/>
</dbReference>
<keyword evidence="11" id="KW-1185">Reference proteome</keyword>
<dbReference type="SUPFAM" id="SSF52743">
    <property type="entry name" value="Subtilisin-like"/>
    <property type="match status" value="1"/>
</dbReference>
<reference evidence="11" key="2">
    <citation type="submission" date="2009-11" db="EMBL/GenBank/DDBJ databases">
        <title>The Genome Sequence of Allomyces macrogynus strain ATCC 38327.</title>
        <authorList>
            <consortium name="The Broad Institute Genome Sequencing Platform"/>
            <person name="Russ C."/>
            <person name="Cuomo C."/>
            <person name="Shea T."/>
            <person name="Young S.K."/>
            <person name="Zeng Q."/>
            <person name="Koehrsen M."/>
            <person name="Haas B."/>
            <person name="Borodovsky M."/>
            <person name="Guigo R."/>
            <person name="Alvarado L."/>
            <person name="Berlin A."/>
            <person name="Borenstein D."/>
            <person name="Chen Z."/>
            <person name="Engels R."/>
            <person name="Freedman E."/>
            <person name="Gellesch M."/>
            <person name="Goldberg J."/>
            <person name="Griggs A."/>
            <person name="Gujja S."/>
            <person name="Heiman D."/>
            <person name="Hepburn T."/>
            <person name="Howarth C."/>
            <person name="Jen D."/>
            <person name="Larson L."/>
            <person name="Lewis B."/>
            <person name="Mehta T."/>
            <person name="Park D."/>
            <person name="Pearson M."/>
            <person name="Roberts A."/>
            <person name="Saif S."/>
            <person name="Shenoy N."/>
            <person name="Sisk P."/>
            <person name="Stolte C."/>
            <person name="Sykes S."/>
            <person name="Walk T."/>
            <person name="White J."/>
            <person name="Yandava C."/>
            <person name="Burger G."/>
            <person name="Gray M.W."/>
            <person name="Holland P.W.H."/>
            <person name="King N."/>
            <person name="Lang F.B.F."/>
            <person name="Roger A.J."/>
            <person name="Ruiz-Trillo I."/>
            <person name="Lander E."/>
            <person name="Nusbaum C."/>
        </authorList>
    </citation>
    <scope>NUCLEOTIDE SEQUENCE [LARGE SCALE GENOMIC DNA]</scope>
    <source>
        <strain evidence="11">ATCC 38327</strain>
    </source>
</reference>
<dbReference type="GO" id="GO:0006508">
    <property type="term" value="P:proteolysis"/>
    <property type="evidence" value="ECO:0007669"/>
    <property type="project" value="UniProtKB-KW"/>
</dbReference>
<dbReference type="PRINTS" id="PR00723">
    <property type="entry name" value="SUBTILISIN"/>
</dbReference>
<dbReference type="InterPro" id="IPR050131">
    <property type="entry name" value="Peptidase_S8_subtilisin-like"/>
</dbReference>
<dbReference type="PROSITE" id="PS00136">
    <property type="entry name" value="SUBTILASE_ASP"/>
    <property type="match status" value="1"/>
</dbReference>
<dbReference type="STRING" id="578462.A0A0L0T783"/>
<dbReference type="InterPro" id="IPR000209">
    <property type="entry name" value="Peptidase_S8/S53_dom"/>
</dbReference>
<dbReference type="PROSITE" id="PS51892">
    <property type="entry name" value="SUBTILASE"/>
    <property type="match status" value="1"/>
</dbReference>
<accession>A0A0L0T783</accession>
<evidence type="ECO:0000313" key="10">
    <source>
        <dbReference type="EMBL" id="KNE70429.1"/>
    </source>
</evidence>
<evidence type="ECO:0000256" key="7">
    <source>
        <dbReference type="RuleBase" id="RU003355"/>
    </source>
</evidence>
<evidence type="ECO:0000256" key="4">
    <source>
        <dbReference type="ARBA" id="ARBA00022825"/>
    </source>
</evidence>
<dbReference type="PANTHER" id="PTHR43806:SF11">
    <property type="entry name" value="CEREVISIN-RELATED"/>
    <property type="match status" value="1"/>
</dbReference>
<evidence type="ECO:0000313" key="11">
    <source>
        <dbReference type="Proteomes" id="UP000054350"/>
    </source>
</evidence>
<feature type="compositionally biased region" description="Low complexity" evidence="8">
    <location>
        <begin position="7"/>
        <end position="40"/>
    </location>
</feature>
<keyword evidence="3 6" id="KW-0378">Hydrolase</keyword>
<organism evidence="10 11">
    <name type="scientific">Allomyces macrogynus (strain ATCC 38327)</name>
    <name type="common">Allomyces javanicus var. macrogynus</name>
    <dbReference type="NCBI Taxonomy" id="578462"/>
    <lineage>
        <taxon>Eukaryota</taxon>
        <taxon>Fungi</taxon>
        <taxon>Fungi incertae sedis</taxon>
        <taxon>Blastocladiomycota</taxon>
        <taxon>Blastocladiomycetes</taxon>
        <taxon>Blastocladiales</taxon>
        <taxon>Blastocladiaceae</taxon>
        <taxon>Allomyces</taxon>
    </lineage>
</organism>
<dbReference type="GO" id="GO:0005615">
    <property type="term" value="C:extracellular space"/>
    <property type="evidence" value="ECO:0007669"/>
    <property type="project" value="TreeGrafter"/>
</dbReference>
<gene>
    <name evidence="10" type="ORF">AMAG_20111</name>
</gene>
<dbReference type="Pfam" id="PF00082">
    <property type="entry name" value="Peptidase_S8"/>
    <property type="match status" value="1"/>
</dbReference>
<dbReference type="eggNOG" id="KOG1153">
    <property type="taxonomic scope" value="Eukaryota"/>
</dbReference>
<evidence type="ECO:0000256" key="8">
    <source>
        <dbReference type="SAM" id="MobiDB-lite"/>
    </source>
</evidence>
<dbReference type="EMBL" id="GG745366">
    <property type="protein sequence ID" value="KNE70429.1"/>
    <property type="molecule type" value="Genomic_DNA"/>
</dbReference>
<dbReference type="PROSITE" id="PS00138">
    <property type="entry name" value="SUBTILASE_SER"/>
    <property type="match status" value="1"/>
</dbReference>
<keyword evidence="4 6" id="KW-0720">Serine protease</keyword>
<evidence type="ECO:0000256" key="3">
    <source>
        <dbReference type="ARBA" id="ARBA00022801"/>
    </source>
</evidence>
<evidence type="ECO:0000256" key="1">
    <source>
        <dbReference type="ARBA" id="ARBA00011073"/>
    </source>
</evidence>
<comment type="similarity">
    <text evidence="1 6 7">Belongs to the peptidase S8 family.</text>
</comment>
<dbReference type="InterPro" id="IPR036852">
    <property type="entry name" value="Peptidase_S8/S53_dom_sf"/>
</dbReference>
<dbReference type="Proteomes" id="UP000054350">
    <property type="component" value="Unassembled WGS sequence"/>
</dbReference>
<dbReference type="PANTHER" id="PTHR43806">
    <property type="entry name" value="PEPTIDASE S8"/>
    <property type="match status" value="1"/>
</dbReference>
<sequence length="382" mass="38463">MDGGSAAGEAPAATATGSGTATANGKATGKSGAGASATSAPISPVEPVSNATAVTAPAPPGQENACIKSEAMTVSQSLWGIDAMDGTLDGKYEYDLTGAKVHVYVLDSGVRFDHPEFSGSRADMPFTAKTLADDRQAAQLTDCTGHGTHVGAVIAGHTVGVAKQATVHALRIIGCDKTGSVSDAIEALNWVAANLQTPAVINLSLGSTDTLSGFTLPNAISALVNKGVHVVIAAGNSAVDACSSITPSTPSLLNIPNTYVVGALGHPAATDLAQGKYLPKIATFSNTGSCVKYWAPGVDIWSASNRSIAVDADVTAFESRQGTSQAAPMVAGAIALHLQASPTLTPADLTKSLSANGLALPWGGAHGHRVRLGVPARDLHDQ</sequence>
<feature type="region of interest" description="Disordered" evidence="8">
    <location>
        <begin position="1"/>
        <end position="45"/>
    </location>
</feature>
<feature type="active site" description="Charge relay system" evidence="5 6">
    <location>
        <position position="146"/>
    </location>
</feature>
<dbReference type="AlphaFoldDB" id="A0A0L0T783"/>
<name>A0A0L0T783_ALLM3</name>
<evidence type="ECO:0000256" key="6">
    <source>
        <dbReference type="PROSITE-ProRule" id="PRU01240"/>
    </source>
</evidence>
<dbReference type="GO" id="GO:0004252">
    <property type="term" value="F:serine-type endopeptidase activity"/>
    <property type="evidence" value="ECO:0007669"/>
    <property type="project" value="UniProtKB-UniRule"/>
</dbReference>
<protein>
    <recommendedName>
        <fullName evidence="9">Peptidase S8/S53 domain-containing protein</fullName>
    </recommendedName>
</protein>
<dbReference type="InterPro" id="IPR023827">
    <property type="entry name" value="Peptidase_S8_Asp-AS"/>
</dbReference>
<keyword evidence="2 6" id="KW-0645">Protease</keyword>